<dbReference type="KEGG" id="mev:Metev_2032"/>
<dbReference type="PANTHER" id="PTHR11527">
    <property type="entry name" value="HEAT-SHOCK PROTEIN 20 FAMILY MEMBER"/>
    <property type="match status" value="1"/>
</dbReference>
<dbReference type="InterPro" id="IPR007052">
    <property type="entry name" value="CS_dom"/>
</dbReference>
<dbReference type="Gene3D" id="2.60.40.790">
    <property type="match status" value="1"/>
</dbReference>
<dbReference type="AlphaFoldDB" id="D7EBL9"/>
<dbReference type="OrthoDB" id="198277at2157"/>
<keyword evidence="5" id="KW-0346">Stress response</keyword>
<evidence type="ECO:0000256" key="1">
    <source>
        <dbReference type="PROSITE-ProRule" id="PRU00285"/>
    </source>
</evidence>
<dbReference type="SUPFAM" id="SSF49764">
    <property type="entry name" value="HSP20-like chaperones"/>
    <property type="match status" value="1"/>
</dbReference>
<dbReference type="Proteomes" id="UP000000391">
    <property type="component" value="Chromosome"/>
</dbReference>
<dbReference type="CDD" id="cd06464">
    <property type="entry name" value="ACD_sHsps-like"/>
    <property type="match status" value="1"/>
</dbReference>
<proteinExistence type="inferred from homology"/>
<dbReference type="PROSITE" id="PS01031">
    <property type="entry name" value="SHSP"/>
    <property type="match status" value="1"/>
</dbReference>
<sequence>MAEMIRRGPSGMKRRDPFEEIRETQDYLSDLFNRFALGGFSGVTGTTFSPLVDVKEEDNNVVVTADMPGIDKDGVDITVRDDILEISAKRSEESETEEKGYYRKERTYSEFYRTVPLPVTVDEESASAKLEDGVLKVTLPKSEKEKERKITVE</sequence>
<evidence type="ECO:0000313" key="6">
    <source>
        <dbReference type="Proteomes" id="UP000000391"/>
    </source>
</evidence>
<dbReference type="InterPro" id="IPR002068">
    <property type="entry name" value="A-crystallin/Hsp20_dom"/>
</dbReference>
<feature type="domain" description="SHSP" evidence="3">
    <location>
        <begin position="42"/>
        <end position="153"/>
    </location>
</feature>
<organism evidence="5 6">
    <name type="scientific">Methanohalobium evestigatum (strain ATCC BAA-1072 / DSM 3721 / NBRC 107634 / OCM 161 / Z-7303)</name>
    <dbReference type="NCBI Taxonomy" id="644295"/>
    <lineage>
        <taxon>Archaea</taxon>
        <taxon>Methanobacteriati</taxon>
        <taxon>Methanobacteriota</taxon>
        <taxon>Stenosarchaea group</taxon>
        <taxon>Methanomicrobia</taxon>
        <taxon>Methanosarcinales</taxon>
        <taxon>Methanosarcinaceae</taxon>
        <taxon>Methanohalobium</taxon>
    </lineage>
</organism>
<evidence type="ECO:0000313" key="5">
    <source>
        <dbReference type="EMBL" id="ADI74861.1"/>
    </source>
</evidence>
<dbReference type="RefSeq" id="WP_013195426.1">
    <property type="nucleotide sequence ID" value="NC_014253.1"/>
</dbReference>
<dbReference type="PROSITE" id="PS51203">
    <property type="entry name" value="CS"/>
    <property type="match status" value="1"/>
</dbReference>
<dbReference type="HOGENOM" id="CLU_046737_12_4_2"/>
<feature type="domain" description="CS" evidence="4">
    <location>
        <begin position="47"/>
        <end position="153"/>
    </location>
</feature>
<reference evidence="5 6" key="1">
    <citation type="submission" date="2010-06" db="EMBL/GenBank/DDBJ databases">
        <title>Complete sequence chromosome of Methanohalobium evestigatum Z-7303.</title>
        <authorList>
            <consortium name="US DOE Joint Genome Institute"/>
            <person name="Lucas S."/>
            <person name="Copeland A."/>
            <person name="Lapidus A."/>
            <person name="Cheng J.-F."/>
            <person name="Bruce D."/>
            <person name="Goodwin L."/>
            <person name="Pitluck S."/>
            <person name="Saunders E."/>
            <person name="Detter J.C."/>
            <person name="Han C."/>
            <person name="Tapia R."/>
            <person name="Land M."/>
            <person name="Hauser L."/>
            <person name="Kyrpides N."/>
            <person name="Mikhailova N."/>
            <person name="Sieprawska-Lupa M."/>
            <person name="Whitman W.B."/>
            <person name="Anderson I."/>
            <person name="Woyke T."/>
        </authorList>
    </citation>
    <scope>NUCLEOTIDE SEQUENCE [LARGE SCALE GENOMIC DNA]</scope>
    <source>
        <strain evidence="6">ATCC BAA-1072 / DSM 3721 / NBRC 107634 / OCM 161 / Z-7303</strain>
    </source>
</reference>
<dbReference type="EMBL" id="CP002069">
    <property type="protein sequence ID" value="ADI74861.1"/>
    <property type="molecule type" value="Genomic_DNA"/>
</dbReference>
<evidence type="ECO:0000259" key="4">
    <source>
        <dbReference type="PROSITE" id="PS51203"/>
    </source>
</evidence>
<evidence type="ECO:0000256" key="2">
    <source>
        <dbReference type="RuleBase" id="RU003616"/>
    </source>
</evidence>
<comment type="similarity">
    <text evidence="1 2">Belongs to the small heat shock protein (HSP20) family.</text>
</comment>
<gene>
    <name evidence="5" type="ordered locus">Metev_2032</name>
</gene>
<dbReference type="Pfam" id="PF00011">
    <property type="entry name" value="HSP20"/>
    <property type="match status" value="1"/>
</dbReference>
<dbReference type="GeneID" id="9347692"/>
<keyword evidence="6" id="KW-1185">Reference proteome</keyword>
<dbReference type="STRING" id="644295.Metev_2032"/>
<evidence type="ECO:0000259" key="3">
    <source>
        <dbReference type="PROSITE" id="PS01031"/>
    </source>
</evidence>
<name>D7EBL9_METEZ</name>
<dbReference type="InterPro" id="IPR008978">
    <property type="entry name" value="HSP20-like_chaperone"/>
</dbReference>
<dbReference type="InterPro" id="IPR031107">
    <property type="entry name" value="Small_HSP"/>
</dbReference>
<accession>D7EBL9</accession>
<protein>
    <submittedName>
        <fullName evidence="5">Heat shock protein Hsp20</fullName>
    </submittedName>
</protein>